<keyword evidence="2" id="KW-1185">Reference proteome</keyword>
<name>A0ABR1AFS7_POLSC</name>
<evidence type="ECO:0000313" key="2">
    <source>
        <dbReference type="Proteomes" id="UP001359485"/>
    </source>
</evidence>
<comment type="caution">
    <text evidence="1">The sequence shown here is derived from an EMBL/GenBank/DDBJ whole genome shotgun (WGS) entry which is preliminary data.</text>
</comment>
<sequence>MRFGSGKTDPRLPLAAVEARSLQSIAGSVAIKKSKSFIAAESGYAETDDPSHVLGLLKFPPQMTYLALLTIVCTINNCNTYVSVGRLLAAEIEGLDRNLVSLL</sequence>
<gene>
    <name evidence="1" type="ORF">RUM44_002806</name>
</gene>
<evidence type="ECO:0000313" key="1">
    <source>
        <dbReference type="EMBL" id="KAK6618354.1"/>
    </source>
</evidence>
<dbReference type="EMBL" id="JAWJWF010000050">
    <property type="protein sequence ID" value="KAK6618354.1"/>
    <property type="molecule type" value="Genomic_DNA"/>
</dbReference>
<proteinExistence type="predicted"/>
<reference evidence="1 2" key="1">
    <citation type="submission" date="2023-09" db="EMBL/GenBank/DDBJ databases">
        <title>Genomes of two closely related lineages of the louse Polyplax serrata with different host specificities.</title>
        <authorList>
            <person name="Martinu J."/>
            <person name="Tarabai H."/>
            <person name="Stefka J."/>
            <person name="Hypsa V."/>
        </authorList>
    </citation>
    <scope>NUCLEOTIDE SEQUENCE [LARGE SCALE GENOMIC DNA]</scope>
    <source>
        <strain evidence="1">98ZLc_SE</strain>
    </source>
</reference>
<protein>
    <submittedName>
        <fullName evidence="1">Uncharacterized protein</fullName>
    </submittedName>
</protein>
<dbReference type="Proteomes" id="UP001359485">
    <property type="component" value="Unassembled WGS sequence"/>
</dbReference>
<accession>A0ABR1AFS7</accession>
<organism evidence="1 2">
    <name type="scientific">Polyplax serrata</name>
    <name type="common">Common mouse louse</name>
    <dbReference type="NCBI Taxonomy" id="468196"/>
    <lineage>
        <taxon>Eukaryota</taxon>
        <taxon>Metazoa</taxon>
        <taxon>Ecdysozoa</taxon>
        <taxon>Arthropoda</taxon>
        <taxon>Hexapoda</taxon>
        <taxon>Insecta</taxon>
        <taxon>Pterygota</taxon>
        <taxon>Neoptera</taxon>
        <taxon>Paraneoptera</taxon>
        <taxon>Psocodea</taxon>
        <taxon>Troctomorpha</taxon>
        <taxon>Phthiraptera</taxon>
        <taxon>Anoplura</taxon>
        <taxon>Polyplacidae</taxon>
        <taxon>Polyplax</taxon>
    </lineage>
</organism>